<evidence type="ECO:0000313" key="4">
    <source>
        <dbReference type="EMBL" id="BAV94092.1"/>
    </source>
</evidence>
<keyword evidence="2 4" id="KW-0436">Ligase</keyword>
<comment type="similarity">
    <text evidence="1">Belongs to the ATP-dependent AMP-binding enzyme family.</text>
</comment>
<dbReference type="Gene3D" id="3.40.50.12780">
    <property type="entry name" value="N-terminal domain of ligase-like"/>
    <property type="match status" value="1"/>
</dbReference>
<keyword evidence="5" id="KW-1185">Reference proteome</keyword>
<dbReference type="Proteomes" id="UP000243197">
    <property type="component" value="Chromosome"/>
</dbReference>
<name>A0A1J1E227_9FLAO</name>
<dbReference type="InterPro" id="IPR042099">
    <property type="entry name" value="ANL_N_sf"/>
</dbReference>
<dbReference type="PANTHER" id="PTHR43201:SF5">
    <property type="entry name" value="MEDIUM-CHAIN ACYL-COA LIGASE ACSF2, MITOCHONDRIAL"/>
    <property type="match status" value="1"/>
</dbReference>
<organism evidence="4 5">
    <name type="scientific">Ichthyobacterium seriolicida</name>
    <dbReference type="NCBI Taxonomy" id="242600"/>
    <lineage>
        <taxon>Bacteria</taxon>
        <taxon>Pseudomonadati</taxon>
        <taxon>Bacteroidota</taxon>
        <taxon>Flavobacteriia</taxon>
        <taxon>Flavobacteriales</taxon>
        <taxon>Ichthyobacteriaceae</taxon>
        <taxon>Ichthyobacterium</taxon>
    </lineage>
</organism>
<evidence type="ECO:0000256" key="2">
    <source>
        <dbReference type="ARBA" id="ARBA00022598"/>
    </source>
</evidence>
<accession>A0A1J1E227</accession>
<dbReference type="EMBL" id="AP014564">
    <property type="protein sequence ID" value="BAV94092.1"/>
    <property type="molecule type" value="Genomic_DNA"/>
</dbReference>
<protein>
    <submittedName>
        <fullName evidence="4">O-succinylbenzoic acid--CoA ligase</fullName>
    </submittedName>
</protein>
<proteinExistence type="inferred from homology"/>
<dbReference type="KEGG" id="ise:JBKA6_0079"/>
<dbReference type="InterPro" id="IPR000873">
    <property type="entry name" value="AMP-dep_synth/lig_dom"/>
</dbReference>
<evidence type="ECO:0000256" key="1">
    <source>
        <dbReference type="ARBA" id="ARBA00006432"/>
    </source>
</evidence>
<feature type="domain" description="AMP-dependent synthetase/ligase" evidence="3">
    <location>
        <begin position="55"/>
        <end position="199"/>
    </location>
</feature>
<dbReference type="InterPro" id="IPR045851">
    <property type="entry name" value="AMP-bd_C_sf"/>
</dbReference>
<dbReference type="AlphaFoldDB" id="A0A1J1E227"/>
<gene>
    <name evidence="4" type="ORF">JBKA6_0079</name>
</gene>
<dbReference type="Pfam" id="PF00501">
    <property type="entry name" value="AMP-binding"/>
    <property type="match status" value="1"/>
</dbReference>
<dbReference type="PANTHER" id="PTHR43201">
    <property type="entry name" value="ACYL-COA SYNTHETASE"/>
    <property type="match status" value="1"/>
</dbReference>
<dbReference type="RefSeq" id="WP_096684673.1">
    <property type="nucleotide sequence ID" value="NZ_AP014564.1"/>
</dbReference>
<dbReference type="Gene3D" id="3.30.300.30">
    <property type="match status" value="1"/>
</dbReference>
<sequence length="354" mass="40454">MKYSTLHLNGRLYSKDDLLSLSKKKMSDQLEEWEKYFYSFICEWLSDSDCIELRTSGTTGKPKTIFVNKQSFINSALATAEFLKLKPGHTSLLSMSCRYIAAKMMIIRAMVSKLELISIKPTSNPLSNIYFPIDFCALTPMQVANSSVEEISNIKKLIIGGGAINKNLESKLRAIDGVDIFHTYGMTETISHIAIRNINDEYFKTLKNVRISTDYRSCLVIHAPLLCEKQIVTNDIVELKSHDKFLWRGRYDNVINSGGIKLSAEDIEKKINEVLDRNIFISSIEDEVLGEKLVLVIEGEQDDIDISNIYHKLDKYQRPKEIFFTDKFTYTGSGKINRNKTLSNIINNNRVINF</sequence>
<dbReference type="GO" id="GO:0006631">
    <property type="term" value="P:fatty acid metabolic process"/>
    <property type="evidence" value="ECO:0007669"/>
    <property type="project" value="TreeGrafter"/>
</dbReference>
<evidence type="ECO:0000313" key="5">
    <source>
        <dbReference type="Proteomes" id="UP000243197"/>
    </source>
</evidence>
<dbReference type="OrthoDB" id="8870348at2"/>
<dbReference type="GO" id="GO:0031956">
    <property type="term" value="F:medium-chain fatty acid-CoA ligase activity"/>
    <property type="evidence" value="ECO:0007669"/>
    <property type="project" value="TreeGrafter"/>
</dbReference>
<reference evidence="4 5" key="1">
    <citation type="submission" date="2014-03" db="EMBL/GenBank/DDBJ databases">
        <title>complete genome sequence of Flavobacteriaceae bacterium JBKA-6.</title>
        <authorList>
            <person name="Takano T."/>
            <person name="Nakamura Y."/>
            <person name="Takuma S."/>
            <person name="Yasuike M."/>
            <person name="Matsuyama T."/>
            <person name="Sakai T."/>
            <person name="Fujiwara A."/>
            <person name="Kimoto K."/>
            <person name="Fukuda Y."/>
            <person name="Kondo H."/>
            <person name="Hirono I."/>
            <person name="Nakayasu C."/>
        </authorList>
    </citation>
    <scope>NUCLEOTIDE SEQUENCE [LARGE SCALE GENOMIC DNA]</scope>
    <source>
        <strain evidence="4 5">JBKA-6</strain>
    </source>
</reference>
<dbReference type="SUPFAM" id="SSF56801">
    <property type="entry name" value="Acetyl-CoA synthetase-like"/>
    <property type="match status" value="1"/>
</dbReference>
<evidence type="ECO:0000259" key="3">
    <source>
        <dbReference type="Pfam" id="PF00501"/>
    </source>
</evidence>